<gene>
    <name evidence="3" type="ORF">LIER_25494</name>
</gene>
<keyword evidence="1" id="KW-0862">Zinc</keyword>
<dbReference type="AlphaFoldDB" id="A0AAV3R693"/>
<evidence type="ECO:0000259" key="2">
    <source>
        <dbReference type="PROSITE" id="PS50158"/>
    </source>
</evidence>
<evidence type="ECO:0000313" key="4">
    <source>
        <dbReference type="Proteomes" id="UP001454036"/>
    </source>
</evidence>
<organism evidence="3 4">
    <name type="scientific">Lithospermum erythrorhizon</name>
    <name type="common">Purple gromwell</name>
    <name type="synonym">Lithospermum officinale var. erythrorhizon</name>
    <dbReference type="NCBI Taxonomy" id="34254"/>
    <lineage>
        <taxon>Eukaryota</taxon>
        <taxon>Viridiplantae</taxon>
        <taxon>Streptophyta</taxon>
        <taxon>Embryophyta</taxon>
        <taxon>Tracheophyta</taxon>
        <taxon>Spermatophyta</taxon>
        <taxon>Magnoliopsida</taxon>
        <taxon>eudicotyledons</taxon>
        <taxon>Gunneridae</taxon>
        <taxon>Pentapetalae</taxon>
        <taxon>asterids</taxon>
        <taxon>lamiids</taxon>
        <taxon>Boraginales</taxon>
        <taxon>Boraginaceae</taxon>
        <taxon>Boraginoideae</taxon>
        <taxon>Lithospermeae</taxon>
        <taxon>Lithospermum</taxon>
    </lineage>
</organism>
<feature type="domain" description="CCHC-type" evidence="2">
    <location>
        <begin position="95"/>
        <end position="110"/>
    </location>
</feature>
<dbReference type="InterPro" id="IPR001878">
    <property type="entry name" value="Znf_CCHC"/>
</dbReference>
<dbReference type="InterPro" id="IPR036875">
    <property type="entry name" value="Znf_CCHC_sf"/>
</dbReference>
<evidence type="ECO:0000313" key="3">
    <source>
        <dbReference type="EMBL" id="GAA0171473.1"/>
    </source>
</evidence>
<accession>A0AAV3R693</accession>
<dbReference type="Gene3D" id="4.10.60.10">
    <property type="entry name" value="Zinc finger, CCHC-type"/>
    <property type="match status" value="1"/>
</dbReference>
<keyword evidence="1" id="KW-0863">Zinc-finger</keyword>
<dbReference type="Proteomes" id="UP001454036">
    <property type="component" value="Unassembled WGS sequence"/>
</dbReference>
<reference evidence="3 4" key="1">
    <citation type="submission" date="2024-01" db="EMBL/GenBank/DDBJ databases">
        <title>The complete chloroplast genome sequence of Lithospermum erythrorhizon: insights into the phylogenetic relationship among Boraginaceae species and the maternal lineages of purple gromwells.</title>
        <authorList>
            <person name="Okada T."/>
            <person name="Watanabe K."/>
        </authorList>
    </citation>
    <scope>NUCLEOTIDE SEQUENCE [LARGE SCALE GENOMIC DNA]</scope>
</reference>
<proteinExistence type="predicted"/>
<dbReference type="GO" id="GO:0003676">
    <property type="term" value="F:nucleic acid binding"/>
    <property type="evidence" value="ECO:0007669"/>
    <property type="project" value="InterPro"/>
</dbReference>
<dbReference type="Pfam" id="PF22936">
    <property type="entry name" value="Pol_BBD"/>
    <property type="match status" value="1"/>
</dbReference>
<dbReference type="SUPFAM" id="SSF57756">
    <property type="entry name" value="Retrovirus zinc finger-like domains"/>
    <property type="match status" value="1"/>
</dbReference>
<name>A0AAV3R693_LITER</name>
<dbReference type="EMBL" id="BAABME010007690">
    <property type="protein sequence ID" value="GAA0171473.1"/>
    <property type="molecule type" value="Genomic_DNA"/>
</dbReference>
<keyword evidence="4" id="KW-1185">Reference proteome</keyword>
<protein>
    <recommendedName>
        <fullName evidence="2">CCHC-type domain-containing protein</fullName>
    </recommendedName>
</protein>
<evidence type="ECO:0000256" key="1">
    <source>
        <dbReference type="PROSITE-ProRule" id="PRU00047"/>
    </source>
</evidence>
<comment type="caution">
    <text evidence="3">The sequence shown here is derived from an EMBL/GenBank/DDBJ whole genome shotgun (WGS) entry which is preliminary data.</text>
</comment>
<dbReference type="InterPro" id="IPR054722">
    <property type="entry name" value="PolX-like_BBD"/>
</dbReference>
<dbReference type="SMART" id="SM00343">
    <property type="entry name" value="ZnF_C2HC"/>
    <property type="match status" value="1"/>
</dbReference>
<dbReference type="GO" id="GO:0008270">
    <property type="term" value="F:zinc ion binding"/>
    <property type="evidence" value="ECO:0007669"/>
    <property type="project" value="UniProtKB-KW"/>
</dbReference>
<dbReference type="PROSITE" id="PS50158">
    <property type="entry name" value="ZF_CCHC"/>
    <property type="match status" value="1"/>
</dbReference>
<keyword evidence="1" id="KW-0479">Metal-binding</keyword>
<sequence length="294" mass="33915">MDDTKIVEKIMRTLSDQYTYIVVAIEESKDITTMTVDELQSSLNTHAHKLNRKNKTEEDQVLKVEDRFGGRGRFSYRGRGGGRGRQSYNKSTIECFKCHKMGHFQYECPNWKEAHFTAFEDEDDLLLMASVNHARSERQDMWFIDSGCSNHMCNDGKMFTALDRSFNHSVKLGNNSRLNVARKGVVKLMLKGISYAIGEVYYVPDLKNNLLSVGQLQEKGLSVTFKNGKCNIQHPRRGEIVEADMSLNRMFVVFSEEECNDRQQEECLQTTSNETFKLWHERFGHLSTKGMHTL</sequence>